<feature type="compositionally biased region" description="Basic and acidic residues" evidence="1">
    <location>
        <begin position="143"/>
        <end position="158"/>
    </location>
</feature>
<dbReference type="EMBL" id="ML975287">
    <property type="protein sequence ID" value="KAF1835441.1"/>
    <property type="molecule type" value="Genomic_DNA"/>
</dbReference>
<keyword evidence="2" id="KW-0732">Signal</keyword>
<dbReference type="AlphaFoldDB" id="A0A6A5KIF9"/>
<evidence type="ECO:0000256" key="1">
    <source>
        <dbReference type="SAM" id="MobiDB-lite"/>
    </source>
</evidence>
<reference evidence="3" key="1">
    <citation type="submission" date="2020-01" db="EMBL/GenBank/DDBJ databases">
        <authorList>
            <consortium name="DOE Joint Genome Institute"/>
            <person name="Haridas S."/>
            <person name="Albert R."/>
            <person name="Binder M."/>
            <person name="Bloem J."/>
            <person name="Labutti K."/>
            <person name="Salamov A."/>
            <person name="Andreopoulos B."/>
            <person name="Baker S.E."/>
            <person name="Barry K."/>
            <person name="Bills G."/>
            <person name="Bluhm B.H."/>
            <person name="Cannon C."/>
            <person name="Castanera R."/>
            <person name="Culley D.E."/>
            <person name="Daum C."/>
            <person name="Ezra D."/>
            <person name="Gonzalez J.B."/>
            <person name="Henrissat B."/>
            <person name="Kuo A."/>
            <person name="Liang C."/>
            <person name="Lipzen A."/>
            <person name="Lutzoni F."/>
            <person name="Magnuson J."/>
            <person name="Mondo S."/>
            <person name="Nolan M."/>
            <person name="Ohm R."/>
            <person name="Pangilinan J."/>
            <person name="Park H.-J."/>
            <person name="Ramirez L."/>
            <person name="Alfaro M."/>
            <person name="Sun H."/>
            <person name="Tritt A."/>
            <person name="Yoshinaga Y."/>
            <person name="Zwiers L.-H."/>
            <person name="Turgeon B.G."/>
            <person name="Goodwin S.B."/>
            <person name="Spatafora J.W."/>
            <person name="Crous P.W."/>
            <person name="Grigoriev I.V."/>
        </authorList>
    </citation>
    <scope>NUCLEOTIDE SEQUENCE</scope>
    <source>
        <strain evidence="3">P77</strain>
    </source>
</reference>
<organism evidence="3 4">
    <name type="scientific">Decorospora gaudefroyi</name>
    <dbReference type="NCBI Taxonomy" id="184978"/>
    <lineage>
        <taxon>Eukaryota</taxon>
        <taxon>Fungi</taxon>
        <taxon>Dikarya</taxon>
        <taxon>Ascomycota</taxon>
        <taxon>Pezizomycotina</taxon>
        <taxon>Dothideomycetes</taxon>
        <taxon>Pleosporomycetidae</taxon>
        <taxon>Pleosporales</taxon>
        <taxon>Pleosporineae</taxon>
        <taxon>Pleosporaceae</taxon>
        <taxon>Decorospora</taxon>
    </lineage>
</organism>
<gene>
    <name evidence="3" type="ORF">BDW02DRAFT_578789</name>
</gene>
<feature type="chain" id="PRO_5025551289" description="Secreted protein" evidence="2">
    <location>
        <begin position="17"/>
        <end position="158"/>
    </location>
</feature>
<keyword evidence="4" id="KW-1185">Reference proteome</keyword>
<dbReference type="Proteomes" id="UP000800040">
    <property type="component" value="Unassembled WGS sequence"/>
</dbReference>
<feature type="signal peptide" evidence="2">
    <location>
        <begin position="1"/>
        <end position="16"/>
    </location>
</feature>
<evidence type="ECO:0000256" key="2">
    <source>
        <dbReference type="SAM" id="SignalP"/>
    </source>
</evidence>
<evidence type="ECO:0008006" key="5">
    <source>
        <dbReference type="Google" id="ProtNLM"/>
    </source>
</evidence>
<accession>A0A6A5KIF9</accession>
<protein>
    <recommendedName>
        <fullName evidence="5">Secreted protein</fullName>
    </recommendedName>
</protein>
<evidence type="ECO:0000313" key="3">
    <source>
        <dbReference type="EMBL" id="KAF1835441.1"/>
    </source>
</evidence>
<feature type="region of interest" description="Disordered" evidence="1">
    <location>
        <begin position="133"/>
        <end position="158"/>
    </location>
</feature>
<proteinExistence type="predicted"/>
<evidence type="ECO:0000313" key="4">
    <source>
        <dbReference type="Proteomes" id="UP000800040"/>
    </source>
</evidence>
<sequence length="158" mass="17429">MLSLVWLFLRPTLTTARWPTPGPAASPWIHHQERRADRSCPSNQAHVICTLAPSPSSLLRRRGPDPATSATKTALCGHPAIPTNTRCYSRPDPFLFDTTTWGSNRTELRLAGGHPHRHGPSAIVVAKHVKTPHHQTTSPVLADARHWTPDHTQGESIE</sequence>
<name>A0A6A5KIF9_9PLEO</name>